<dbReference type="SUPFAM" id="SSF46774">
    <property type="entry name" value="ARID-like"/>
    <property type="match status" value="1"/>
</dbReference>
<comment type="catalytic activity">
    <reaction evidence="16">
        <text>N(6),N(6),N(6)-trimethyl-L-lysyl(4)-[histone H3] + 3 2-oxoglutarate + 3 O2 = L-lysyl(4)-[histone H3] + 3 formaldehyde + 3 succinate + 3 CO2</text>
        <dbReference type="Rhea" id="RHEA:60208"/>
        <dbReference type="Rhea" id="RHEA-COMP:15537"/>
        <dbReference type="Rhea" id="RHEA-COMP:15547"/>
        <dbReference type="ChEBI" id="CHEBI:15379"/>
        <dbReference type="ChEBI" id="CHEBI:16526"/>
        <dbReference type="ChEBI" id="CHEBI:16810"/>
        <dbReference type="ChEBI" id="CHEBI:16842"/>
        <dbReference type="ChEBI" id="CHEBI:29969"/>
        <dbReference type="ChEBI" id="CHEBI:30031"/>
        <dbReference type="ChEBI" id="CHEBI:61961"/>
        <dbReference type="EC" id="1.14.11.67"/>
    </reaction>
</comment>
<dbReference type="Pfam" id="PF00628">
    <property type="entry name" value="PHD"/>
    <property type="match status" value="2"/>
</dbReference>
<evidence type="ECO:0000313" key="24">
    <source>
        <dbReference type="EnsemblMetazoa" id="XP_019765149.1"/>
    </source>
</evidence>
<dbReference type="PROSITE" id="PS01359">
    <property type="entry name" value="ZF_PHD_1"/>
    <property type="match status" value="2"/>
</dbReference>
<dbReference type="CDD" id="cd15605">
    <property type="entry name" value="PHD1_Lid_like"/>
    <property type="match status" value="1"/>
</dbReference>
<evidence type="ECO:0000313" key="25">
    <source>
        <dbReference type="Proteomes" id="UP000019118"/>
    </source>
</evidence>
<dbReference type="PANTHER" id="PTHR10694">
    <property type="entry name" value="LYSINE-SPECIFIC DEMETHYLASE"/>
    <property type="match status" value="1"/>
</dbReference>
<feature type="compositionally biased region" description="Basic and acidic residues" evidence="19">
    <location>
        <begin position="241"/>
        <end position="254"/>
    </location>
</feature>
<dbReference type="EC" id="1.14.11.67" evidence="4"/>
<dbReference type="Gene3D" id="1.10.150.60">
    <property type="entry name" value="ARID DNA-binding domain"/>
    <property type="match status" value="1"/>
</dbReference>
<dbReference type="Pfam" id="PF08429">
    <property type="entry name" value="PLU-1"/>
    <property type="match status" value="1"/>
</dbReference>
<evidence type="ECO:0000256" key="17">
    <source>
        <dbReference type="PROSITE-ProRule" id="PRU00146"/>
    </source>
</evidence>
<feature type="domain" description="PHD-type" evidence="20">
    <location>
        <begin position="1177"/>
        <end position="1241"/>
    </location>
</feature>
<dbReference type="GO" id="GO:0005654">
    <property type="term" value="C:nucleoplasm"/>
    <property type="evidence" value="ECO:0007669"/>
    <property type="project" value="UniProtKB-ARBA"/>
</dbReference>
<comment type="subcellular location">
    <subcellularLocation>
        <location evidence="2">Nucleus</location>
    </subcellularLocation>
</comment>
<evidence type="ECO:0000259" key="21">
    <source>
        <dbReference type="PROSITE" id="PS51011"/>
    </source>
</evidence>
<dbReference type="InterPro" id="IPR013637">
    <property type="entry name" value="Lys_sp_deMease-like_dom"/>
</dbReference>
<keyword evidence="25" id="KW-1185">Reference proteome</keyword>
<feature type="compositionally biased region" description="Basic and acidic residues" evidence="19">
    <location>
        <begin position="1361"/>
        <end position="1374"/>
    </location>
</feature>
<sequence length="1606" mass="183151">MSTPEKQLNGNNNGLKSSSPGSSKNSPIKCNEHYNQCKEEAFQFQVPSEAPVFYPTEEEFLDPLAYIAKIRPVAENTGICKIKPPGRWQPPFAVDVDKLRFTPRIQRLNELEAKTRVKLNFLDRIAKFWELQGSSLKIPVVERRVLDLYTLHRVVQLEGGFEEVTKQRKWSKVSVRLGYQIGKNVGAILKQHYERLLFPFDVFKEGKAVPIKIESPDEGNEKTDKDYKPHGIVNRMAVKPPSDKNARRSKRFEANDKDKTEIELKIKEEKSLVEDVDGDDQNKELKRLQFYGAGPKMAGYDDKKEQKPRGKNIKYDFDPVSVLAKYVCHNCNRGDAEEYMLLCDGCDDSYHTFCLMPPLSEIPKGDWRCPKCVAEEVSKPTEAFGFEQAQREYTLQQFGEMADQFKSDYFNMPVHMVPTSTVEREFWRIVSSIDEDVTVEYGADLHTMDHGSGFPTKSSANLFQGDKEYAESSWNLNNLPVLEGSVLGYINADISGMKVPWMYVGMCFSTFCWHNEDHWSYSINYLHWGEAKTWYGVPGSKAEAFEETMKSAAPELFHSQPDLLHQLVTIMNPNILMNAGVPVFRTDQHAGEFVVTFPRAYHAGFNQGYNFAEAVNFAPADWLRMGRECILHYSHLRRFCVFSHDELVCKMALDNDKLDLTIAAATYQDMLVMVDTEKKLRKTLLDWGVTNAEREAFELLPDDERQCEICKTTCFLSAMTCSCSTTSLVCLRHYKNLCECPPQNRTLRYRYTLDELPVMLKALKLKAESFDHWVAKVKDALDPNTPKTLNLTDLKALLNEADGKKFPKCELLQTLTSAVIDAEKCASVIHQLDLNKMRTRTRHSNEAKYKLTVEELTLFCDEIDSLACVLDEAKSIRVLLDETRKFESKSEELLTQSLRENSLIELETCQSHGNGLCIELPGLKLINNRIKQAQWMKEVDNCKNRTDVMGLDNIKTLIQEGCSLPPHNEMEEELSNLQLMLEQSQEWEEKAQDVLKCQDPNVLIQVDKLLKDASKIACHLPTEGVLYDSMKKGRDWLKQLEEMNSAEYYPYYSAMEELIKKGRLLTLHLVEVDRMNEYLVLANNWKDKTSRSFLRKDSPCTLMDALSPRTILPVTSKNSKKGKNADEDSKSIALTNTMDPATVVALFKEAEEAEMSMIKKLRQINKPKSLDPNDTNSTYCICGGGLFGIMMRCELCHDWFHSTCTQLPKIATTKFKGNFLNAAVALGFKDCKYICPNCQRTKRPRLDTILSLLMSLQKLYVRVPEGEALQCLTERAMNWQDRARQLLQNAELERAKIKLNALSQKFTDAAARQRTEKIISTELKRASKNPELLQRVQEITPFSGVNEDGVTCDSGINDSDEASRESSRDSDDRMGEHAYSLHLPKHDAEDFVIRIIPEIKKQMEDLIMEGDLLEVYLDETFALWKLILGCRDPEREIMLIDFDAHLKTSPKKRGRKRVSEELIDSTKKPVKSLKADSEKKMRGRKQQSTSKDSTQKKQRGKRRGRRCQSTASNSSDSEDEDCAANGCQRPTGQNVDWVQCDGGCEQWFHMACVGLSAGDINEDEDYICITCSRSTTFESVDPCEESRSSSPRSPDSTQPSTSRDIS</sequence>
<keyword evidence="14" id="KW-0804">Transcription</keyword>
<evidence type="ECO:0000256" key="1">
    <source>
        <dbReference type="ARBA" id="ARBA00001954"/>
    </source>
</evidence>
<keyword evidence="9" id="KW-0156">Chromatin regulator</keyword>
<dbReference type="InterPro" id="IPR036431">
    <property type="entry name" value="ARID_dom_sf"/>
</dbReference>
<dbReference type="Pfam" id="PF01388">
    <property type="entry name" value="ARID"/>
    <property type="match status" value="1"/>
</dbReference>
<dbReference type="GO" id="GO:0003677">
    <property type="term" value="F:DNA binding"/>
    <property type="evidence" value="ECO:0007669"/>
    <property type="project" value="InterPro"/>
</dbReference>
<reference evidence="24" key="2">
    <citation type="submission" date="2024-08" db="UniProtKB">
        <authorList>
            <consortium name="EnsemblMetazoa"/>
        </authorList>
    </citation>
    <scope>IDENTIFICATION</scope>
</reference>
<dbReference type="GO" id="GO:0008270">
    <property type="term" value="F:zinc ion binding"/>
    <property type="evidence" value="ECO:0007669"/>
    <property type="project" value="UniProtKB-KW"/>
</dbReference>
<comment type="similarity">
    <text evidence="3">Belongs to the JARID1 histone demethylase family.</text>
</comment>
<evidence type="ECO:0000256" key="12">
    <source>
        <dbReference type="ARBA" id="ARBA00023004"/>
    </source>
</evidence>
<dbReference type="SMART" id="SM00249">
    <property type="entry name" value="PHD"/>
    <property type="match status" value="3"/>
</dbReference>
<dbReference type="InterPro" id="IPR019787">
    <property type="entry name" value="Znf_PHD-finger"/>
</dbReference>
<dbReference type="InterPro" id="IPR013083">
    <property type="entry name" value="Znf_RING/FYVE/PHD"/>
</dbReference>
<evidence type="ECO:0000256" key="10">
    <source>
        <dbReference type="ARBA" id="ARBA00022964"/>
    </source>
</evidence>
<feature type="region of interest" description="Disordered" evidence="19">
    <location>
        <begin position="1349"/>
        <end position="1374"/>
    </location>
</feature>
<feature type="region of interest" description="Disordered" evidence="19">
    <location>
        <begin position="1578"/>
        <end position="1606"/>
    </location>
</feature>
<dbReference type="InterPro" id="IPR001606">
    <property type="entry name" value="ARID_dom"/>
</dbReference>
<evidence type="ECO:0000259" key="20">
    <source>
        <dbReference type="PROSITE" id="PS50016"/>
    </source>
</evidence>
<evidence type="ECO:0000256" key="8">
    <source>
        <dbReference type="ARBA" id="ARBA00022833"/>
    </source>
</evidence>
<evidence type="ECO:0000259" key="23">
    <source>
        <dbReference type="PROSITE" id="PS51184"/>
    </source>
</evidence>
<keyword evidence="7 17" id="KW-0863">Zinc-finger</keyword>
<dbReference type="PROSITE" id="PS51011">
    <property type="entry name" value="ARID"/>
    <property type="match status" value="1"/>
</dbReference>
<dbReference type="EnsemblMetazoa" id="XM_019909590.1">
    <property type="protein sequence ID" value="XP_019765149.1"/>
    <property type="gene ID" value="LOC109540983"/>
</dbReference>
<dbReference type="Pfam" id="PF02375">
    <property type="entry name" value="JmjN"/>
    <property type="match status" value="1"/>
</dbReference>
<feature type="compositionally biased region" description="Low complexity" evidence="19">
    <location>
        <begin position="1588"/>
        <end position="1606"/>
    </location>
</feature>
<keyword evidence="10" id="KW-0223">Dioxygenase</keyword>
<accession>A0AAR5PVV9</accession>
<dbReference type="Gene3D" id="2.60.120.650">
    <property type="entry name" value="Cupin"/>
    <property type="match status" value="1"/>
</dbReference>
<keyword evidence="12" id="KW-0408">Iron</keyword>
<proteinExistence type="inferred from homology"/>
<feature type="domain" description="JmjC" evidence="23">
    <location>
        <begin position="468"/>
        <end position="634"/>
    </location>
</feature>
<feature type="region of interest" description="Disordered" evidence="19">
    <location>
        <begin position="1449"/>
        <end position="1523"/>
    </location>
</feature>
<feature type="compositionally biased region" description="Low complexity" evidence="19">
    <location>
        <begin position="8"/>
        <end position="27"/>
    </location>
</feature>
<feature type="compositionally biased region" description="Basic and acidic residues" evidence="19">
    <location>
        <begin position="1457"/>
        <end position="1480"/>
    </location>
</feature>
<feature type="coiled-coil region" evidence="18">
    <location>
        <begin position="1269"/>
        <end position="1312"/>
    </location>
</feature>
<dbReference type="SUPFAM" id="SSF51197">
    <property type="entry name" value="Clavaminate synthase-like"/>
    <property type="match status" value="1"/>
</dbReference>
<dbReference type="InterPro" id="IPR011011">
    <property type="entry name" value="Znf_FYVE_PHD"/>
</dbReference>
<evidence type="ECO:0000256" key="16">
    <source>
        <dbReference type="ARBA" id="ARBA00048734"/>
    </source>
</evidence>
<keyword evidence="18" id="KW-0175">Coiled coil</keyword>
<dbReference type="Pfam" id="PF02373">
    <property type="entry name" value="JmjC"/>
    <property type="match status" value="1"/>
</dbReference>
<evidence type="ECO:0000256" key="11">
    <source>
        <dbReference type="ARBA" id="ARBA00023002"/>
    </source>
</evidence>
<dbReference type="Pfam" id="PF02928">
    <property type="entry name" value="zf-C5HC2"/>
    <property type="match status" value="1"/>
</dbReference>
<keyword evidence="8" id="KW-0862">Zinc</keyword>
<dbReference type="Proteomes" id="UP000019118">
    <property type="component" value="Unassembled WGS sequence"/>
</dbReference>
<dbReference type="PROSITE" id="PS51183">
    <property type="entry name" value="JMJN"/>
    <property type="match status" value="1"/>
</dbReference>
<dbReference type="GO" id="GO:0034647">
    <property type="term" value="F:histone H3K4me/H3K4me2/H3K4me3 demethylase activity"/>
    <property type="evidence" value="ECO:0007669"/>
    <property type="project" value="UniProtKB-EC"/>
</dbReference>
<name>A0AAR5PVV9_DENPD</name>
<keyword evidence="13" id="KW-0805">Transcription regulation</keyword>
<dbReference type="InterPro" id="IPR019786">
    <property type="entry name" value="Zinc_finger_PHD-type_CS"/>
</dbReference>
<dbReference type="InterPro" id="IPR001965">
    <property type="entry name" value="Znf_PHD"/>
</dbReference>
<dbReference type="KEGG" id="dpa:109540983"/>
<dbReference type="InterPro" id="IPR004198">
    <property type="entry name" value="Znf_C5HC2"/>
</dbReference>
<evidence type="ECO:0000256" key="15">
    <source>
        <dbReference type="ARBA" id="ARBA00023242"/>
    </source>
</evidence>
<evidence type="ECO:0000256" key="6">
    <source>
        <dbReference type="ARBA" id="ARBA00022737"/>
    </source>
</evidence>
<gene>
    <name evidence="24" type="primary">109540983</name>
</gene>
<dbReference type="PROSITE" id="PS51184">
    <property type="entry name" value="JMJC"/>
    <property type="match status" value="1"/>
</dbReference>
<evidence type="ECO:0000256" key="2">
    <source>
        <dbReference type="ARBA" id="ARBA00004123"/>
    </source>
</evidence>
<dbReference type="PANTHER" id="PTHR10694:SF33">
    <property type="entry name" value="LYSINE-SPECIFIC DEMETHYLASE 5"/>
    <property type="match status" value="1"/>
</dbReference>
<keyword evidence="6" id="KW-0677">Repeat</keyword>
<keyword evidence="5" id="KW-0479">Metal-binding</keyword>
<feature type="domain" description="PHD-type" evidence="20">
    <location>
        <begin position="325"/>
        <end position="375"/>
    </location>
</feature>
<comment type="cofactor">
    <cofactor evidence="1">
        <name>Fe(2+)</name>
        <dbReference type="ChEBI" id="CHEBI:29033"/>
    </cofactor>
</comment>
<dbReference type="SUPFAM" id="SSF57903">
    <property type="entry name" value="FYVE/PHD zinc finger"/>
    <property type="match status" value="3"/>
</dbReference>
<dbReference type="FunFam" id="2.60.120.650:FF:000028">
    <property type="entry name" value="Lysine-specific demethylase lid"/>
    <property type="match status" value="1"/>
</dbReference>
<organism evidence="24 25">
    <name type="scientific">Dendroctonus ponderosae</name>
    <name type="common">Mountain pine beetle</name>
    <dbReference type="NCBI Taxonomy" id="77166"/>
    <lineage>
        <taxon>Eukaryota</taxon>
        <taxon>Metazoa</taxon>
        <taxon>Ecdysozoa</taxon>
        <taxon>Arthropoda</taxon>
        <taxon>Hexapoda</taxon>
        <taxon>Insecta</taxon>
        <taxon>Pterygota</taxon>
        <taxon>Neoptera</taxon>
        <taxon>Endopterygota</taxon>
        <taxon>Coleoptera</taxon>
        <taxon>Polyphaga</taxon>
        <taxon>Cucujiformia</taxon>
        <taxon>Curculionidae</taxon>
        <taxon>Scolytinae</taxon>
        <taxon>Dendroctonus</taxon>
    </lineage>
</organism>
<dbReference type="Pfam" id="PF21323">
    <property type="entry name" value="KDM5_C-hel"/>
    <property type="match status" value="1"/>
</dbReference>
<dbReference type="InterPro" id="IPR048615">
    <property type="entry name" value="KDM5_C-hel"/>
</dbReference>
<keyword evidence="15" id="KW-0539">Nucleus</keyword>
<feature type="domain" description="ARID" evidence="21">
    <location>
        <begin position="115"/>
        <end position="205"/>
    </location>
</feature>
<evidence type="ECO:0000256" key="3">
    <source>
        <dbReference type="ARBA" id="ARBA00006801"/>
    </source>
</evidence>
<dbReference type="PROSITE" id="PS50016">
    <property type="entry name" value="ZF_PHD_2"/>
    <property type="match status" value="2"/>
</dbReference>
<dbReference type="SMART" id="SM00545">
    <property type="entry name" value="JmjN"/>
    <property type="match status" value="1"/>
</dbReference>
<dbReference type="SMART" id="SM01014">
    <property type="entry name" value="ARID"/>
    <property type="match status" value="1"/>
</dbReference>
<dbReference type="Gene3D" id="3.30.40.10">
    <property type="entry name" value="Zinc/RING finger domain, C3HC4 (zinc finger)"/>
    <property type="match status" value="2"/>
</dbReference>
<protein>
    <recommendedName>
        <fullName evidence="4">[histone H3]-trimethyl-L-lysine(4) demethylase</fullName>
        <ecNumber evidence="4">1.14.11.67</ecNumber>
    </recommendedName>
</protein>
<dbReference type="CDD" id="cd15610">
    <property type="entry name" value="PHD3_KDM5A_like"/>
    <property type="match status" value="1"/>
</dbReference>
<keyword evidence="11" id="KW-0560">Oxidoreductase</keyword>
<dbReference type="InterPro" id="IPR003349">
    <property type="entry name" value="JmjN"/>
</dbReference>
<dbReference type="CDD" id="cd16864">
    <property type="entry name" value="ARID_JARID"/>
    <property type="match status" value="1"/>
</dbReference>
<dbReference type="InterPro" id="IPR003347">
    <property type="entry name" value="JmjC_dom"/>
</dbReference>
<dbReference type="FunFam" id="1.10.150.60:FF:000001">
    <property type="entry name" value="Putative lysine-specific demethylase 5b"/>
    <property type="match status" value="1"/>
</dbReference>
<evidence type="ECO:0000256" key="19">
    <source>
        <dbReference type="SAM" id="MobiDB-lite"/>
    </source>
</evidence>
<evidence type="ECO:0000256" key="4">
    <source>
        <dbReference type="ARBA" id="ARBA00012902"/>
    </source>
</evidence>
<evidence type="ECO:0000256" key="13">
    <source>
        <dbReference type="ARBA" id="ARBA00023015"/>
    </source>
</evidence>
<feature type="domain" description="JmjN" evidence="22">
    <location>
        <begin position="50"/>
        <end position="91"/>
    </location>
</feature>
<dbReference type="GO" id="GO:0000785">
    <property type="term" value="C:chromatin"/>
    <property type="evidence" value="ECO:0007669"/>
    <property type="project" value="TreeGrafter"/>
</dbReference>
<evidence type="ECO:0000256" key="5">
    <source>
        <dbReference type="ARBA" id="ARBA00022723"/>
    </source>
</evidence>
<evidence type="ECO:0000256" key="7">
    <source>
        <dbReference type="ARBA" id="ARBA00022771"/>
    </source>
</evidence>
<feature type="region of interest" description="Disordered" evidence="19">
    <location>
        <begin position="235"/>
        <end position="254"/>
    </location>
</feature>
<dbReference type="GO" id="GO:0006355">
    <property type="term" value="P:regulation of DNA-templated transcription"/>
    <property type="evidence" value="ECO:0007669"/>
    <property type="project" value="TreeGrafter"/>
</dbReference>
<dbReference type="SMART" id="SM00558">
    <property type="entry name" value="JmjC"/>
    <property type="match status" value="1"/>
</dbReference>
<dbReference type="SMART" id="SM00501">
    <property type="entry name" value="BRIGHT"/>
    <property type="match status" value="1"/>
</dbReference>
<evidence type="ECO:0000256" key="9">
    <source>
        <dbReference type="ARBA" id="ARBA00022853"/>
    </source>
</evidence>
<feature type="region of interest" description="Disordered" evidence="19">
    <location>
        <begin position="1"/>
        <end position="30"/>
    </location>
</feature>
<evidence type="ECO:0000256" key="14">
    <source>
        <dbReference type="ARBA" id="ARBA00023163"/>
    </source>
</evidence>
<feature type="compositionally biased region" description="Basic residues" evidence="19">
    <location>
        <begin position="1496"/>
        <end position="1506"/>
    </location>
</feature>
<dbReference type="FunFam" id="3.30.40.10:FF:000023">
    <property type="entry name" value="Lysine (K)-specific demethylase 5A"/>
    <property type="match status" value="1"/>
</dbReference>
<evidence type="ECO:0000259" key="22">
    <source>
        <dbReference type="PROSITE" id="PS51183"/>
    </source>
</evidence>
<reference evidence="25" key="1">
    <citation type="journal article" date="2013" name="Genome Biol.">
        <title>Draft genome of the mountain pine beetle, Dendroctonus ponderosae Hopkins, a major forest pest.</title>
        <authorList>
            <person name="Keeling C.I."/>
            <person name="Yuen M.M."/>
            <person name="Liao N.Y."/>
            <person name="Docking T.R."/>
            <person name="Chan S.K."/>
            <person name="Taylor G.A."/>
            <person name="Palmquist D.L."/>
            <person name="Jackman S.D."/>
            <person name="Nguyen A."/>
            <person name="Li M."/>
            <person name="Henderson H."/>
            <person name="Janes J.K."/>
            <person name="Zhao Y."/>
            <person name="Pandoh P."/>
            <person name="Moore R."/>
            <person name="Sperling F.A."/>
            <person name="Huber D.P."/>
            <person name="Birol I."/>
            <person name="Jones S.J."/>
            <person name="Bohlmann J."/>
        </authorList>
    </citation>
    <scope>NUCLEOTIDE SEQUENCE</scope>
</reference>
<evidence type="ECO:0000256" key="18">
    <source>
        <dbReference type="SAM" id="Coils"/>
    </source>
</evidence>